<name>A0A8T0ISC0_CERPU</name>
<evidence type="ECO:0000256" key="1">
    <source>
        <dbReference type="SAM" id="SignalP"/>
    </source>
</evidence>
<feature type="signal peptide" evidence="1">
    <location>
        <begin position="1"/>
        <end position="18"/>
    </location>
</feature>
<gene>
    <name evidence="2" type="ORF">KC19_2G021600</name>
</gene>
<evidence type="ECO:0000313" key="3">
    <source>
        <dbReference type="Proteomes" id="UP000822688"/>
    </source>
</evidence>
<sequence>MFFLLLRFFQVGINISDAQFDMQLNGMNPETPPSLSRLEDVRVFLQRPGSLDFECLAILVDGGGTSRQ</sequence>
<evidence type="ECO:0000313" key="2">
    <source>
        <dbReference type="EMBL" id="KAG0585568.1"/>
    </source>
</evidence>
<organism evidence="2 3">
    <name type="scientific">Ceratodon purpureus</name>
    <name type="common">Fire moss</name>
    <name type="synonym">Dicranum purpureum</name>
    <dbReference type="NCBI Taxonomy" id="3225"/>
    <lineage>
        <taxon>Eukaryota</taxon>
        <taxon>Viridiplantae</taxon>
        <taxon>Streptophyta</taxon>
        <taxon>Embryophyta</taxon>
        <taxon>Bryophyta</taxon>
        <taxon>Bryophytina</taxon>
        <taxon>Bryopsida</taxon>
        <taxon>Dicranidae</taxon>
        <taxon>Pseudoditrichales</taxon>
        <taxon>Ditrichaceae</taxon>
        <taxon>Ceratodon</taxon>
    </lineage>
</organism>
<proteinExistence type="predicted"/>
<reference evidence="2" key="1">
    <citation type="submission" date="2020-06" db="EMBL/GenBank/DDBJ databases">
        <title>WGS assembly of Ceratodon purpureus strain R40.</title>
        <authorList>
            <person name="Carey S.B."/>
            <person name="Jenkins J."/>
            <person name="Shu S."/>
            <person name="Lovell J.T."/>
            <person name="Sreedasyam A."/>
            <person name="Maumus F."/>
            <person name="Tiley G.P."/>
            <person name="Fernandez-Pozo N."/>
            <person name="Barry K."/>
            <person name="Chen C."/>
            <person name="Wang M."/>
            <person name="Lipzen A."/>
            <person name="Daum C."/>
            <person name="Saski C.A."/>
            <person name="Payton A.C."/>
            <person name="Mcbreen J.C."/>
            <person name="Conrad R.E."/>
            <person name="Kollar L.M."/>
            <person name="Olsson S."/>
            <person name="Huttunen S."/>
            <person name="Landis J.B."/>
            <person name="Wickett N.J."/>
            <person name="Johnson M.G."/>
            <person name="Rensing S.A."/>
            <person name="Grimwood J."/>
            <person name="Schmutz J."/>
            <person name="Mcdaniel S.F."/>
        </authorList>
    </citation>
    <scope>NUCLEOTIDE SEQUENCE</scope>
    <source>
        <strain evidence="2">R40</strain>
    </source>
</reference>
<dbReference type="Proteomes" id="UP000822688">
    <property type="component" value="Chromosome 2"/>
</dbReference>
<feature type="chain" id="PRO_5035890622" evidence="1">
    <location>
        <begin position="19"/>
        <end position="68"/>
    </location>
</feature>
<keyword evidence="3" id="KW-1185">Reference proteome</keyword>
<comment type="caution">
    <text evidence="2">The sequence shown here is derived from an EMBL/GenBank/DDBJ whole genome shotgun (WGS) entry which is preliminary data.</text>
</comment>
<accession>A0A8T0ISC0</accession>
<keyword evidence="1" id="KW-0732">Signal</keyword>
<dbReference type="AlphaFoldDB" id="A0A8T0ISC0"/>
<protein>
    <submittedName>
        <fullName evidence="2">Uncharacterized protein</fullName>
    </submittedName>
</protein>
<dbReference type="EMBL" id="CM026422">
    <property type="protein sequence ID" value="KAG0585568.1"/>
    <property type="molecule type" value="Genomic_DNA"/>
</dbReference>